<gene>
    <name evidence="1" type="ORF">GCM10009118_25010</name>
</gene>
<dbReference type="PROSITE" id="PS51257">
    <property type="entry name" value="PROKAR_LIPOPROTEIN"/>
    <property type="match status" value="1"/>
</dbReference>
<evidence type="ECO:0000313" key="2">
    <source>
        <dbReference type="Proteomes" id="UP001501126"/>
    </source>
</evidence>
<dbReference type="Proteomes" id="UP001501126">
    <property type="component" value="Unassembled WGS sequence"/>
</dbReference>
<evidence type="ECO:0000313" key="1">
    <source>
        <dbReference type="EMBL" id="GAA0876091.1"/>
    </source>
</evidence>
<evidence type="ECO:0008006" key="3">
    <source>
        <dbReference type="Google" id="ProtNLM"/>
    </source>
</evidence>
<reference evidence="1 2" key="1">
    <citation type="journal article" date="2019" name="Int. J. Syst. Evol. Microbiol.">
        <title>The Global Catalogue of Microorganisms (GCM) 10K type strain sequencing project: providing services to taxonomists for standard genome sequencing and annotation.</title>
        <authorList>
            <consortium name="The Broad Institute Genomics Platform"/>
            <consortium name="The Broad Institute Genome Sequencing Center for Infectious Disease"/>
            <person name="Wu L."/>
            <person name="Ma J."/>
        </authorList>
    </citation>
    <scope>NUCLEOTIDE SEQUENCE [LARGE SCALE GENOMIC DNA]</scope>
    <source>
        <strain evidence="1 2">JCM 16083</strain>
    </source>
</reference>
<dbReference type="RefSeq" id="WP_343788270.1">
    <property type="nucleotide sequence ID" value="NZ_BAAAFH010000021.1"/>
</dbReference>
<organism evidence="1 2">
    <name type="scientific">Wandonia haliotis</name>
    <dbReference type="NCBI Taxonomy" id="574963"/>
    <lineage>
        <taxon>Bacteria</taxon>
        <taxon>Pseudomonadati</taxon>
        <taxon>Bacteroidota</taxon>
        <taxon>Flavobacteriia</taxon>
        <taxon>Flavobacteriales</taxon>
        <taxon>Crocinitomicaceae</taxon>
        <taxon>Wandonia</taxon>
    </lineage>
</organism>
<protein>
    <recommendedName>
        <fullName evidence="3">Lipoprotein</fullName>
    </recommendedName>
</protein>
<accession>A0ABN1MRW8</accession>
<name>A0ABN1MRW8_9FLAO</name>
<keyword evidence="2" id="KW-1185">Reference proteome</keyword>
<sequence>MRLIVGICSVLLLFSCTKKETLKISVKNVVTGEPVVGNTISIVEIFNVSDGVSGSKTKDFYSGQTNSEGVLYVTEKFNKNRRYEVFVGQFPEEHCYLNRMGYTWSVGEATDLAFEYAPCSYSKLIINNVNCSGEDDKMVLYRQDEIGSLSGVGWEHVGCVYWESPGGPDGAPAGYSRVPMGKRYYRWEVTRNGITEIFYDTIYYPAGDYVTYEINY</sequence>
<comment type="caution">
    <text evidence="1">The sequence shown here is derived from an EMBL/GenBank/DDBJ whole genome shotgun (WGS) entry which is preliminary data.</text>
</comment>
<proteinExistence type="predicted"/>
<dbReference type="EMBL" id="BAAAFH010000021">
    <property type="protein sequence ID" value="GAA0876091.1"/>
    <property type="molecule type" value="Genomic_DNA"/>
</dbReference>